<dbReference type="InterPro" id="IPR006151">
    <property type="entry name" value="Shikm_DH/Glu-tRNA_Rdtase"/>
</dbReference>
<dbReference type="PANTHER" id="PTHR43013">
    <property type="entry name" value="GLUTAMYL-TRNA REDUCTASE"/>
    <property type="match status" value="1"/>
</dbReference>
<evidence type="ECO:0000259" key="17">
    <source>
        <dbReference type="Pfam" id="PF05201"/>
    </source>
</evidence>
<feature type="active site" description="Nucleophile" evidence="9 10">
    <location>
        <position position="50"/>
    </location>
</feature>
<evidence type="ECO:0000256" key="12">
    <source>
        <dbReference type="PIRSR" id="PIRSR000445-3"/>
    </source>
</evidence>
<evidence type="ECO:0000313" key="19">
    <source>
        <dbReference type="Proteomes" id="UP000464524"/>
    </source>
</evidence>
<name>A0A857JCR6_9ALTE</name>
<dbReference type="UniPathway" id="UPA00251">
    <property type="reaction ID" value="UER00316"/>
</dbReference>
<dbReference type="InterPro" id="IPR036291">
    <property type="entry name" value="NAD(P)-bd_dom_sf"/>
</dbReference>
<dbReference type="Proteomes" id="UP000464524">
    <property type="component" value="Chromosome"/>
</dbReference>
<dbReference type="CDD" id="cd05213">
    <property type="entry name" value="NAD_bind_Glutamyl_tRNA_reduct"/>
    <property type="match status" value="1"/>
</dbReference>
<dbReference type="NCBIfam" id="TIGR01035">
    <property type="entry name" value="hemA"/>
    <property type="match status" value="1"/>
</dbReference>
<dbReference type="FunFam" id="3.30.460.30:FF:000001">
    <property type="entry name" value="Glutamyl-tRNA reductase"/>
    <property type="match status" value="1"/>
</dbReference>
<dbReference type="RefSeq" id="WP_160177775.1">
    <property type="nucleotide sequence ID" value="NZ_CP047656.1"/>
</dbReference>
<dbReference type="InterPro" id="IPR015895">
    <property type="entry name" value="4pyrrol_synth_GluRdtase_N"/>
</dbReference>
<evidence type="ECO:0000259" key="16">
    <source>
        <dbReference type="Pfam" id="PF01488"/>
    </source>
</evidence>
<comment type="domain">
    <text evidence="9">Possesses an unusual extended V-shaped dimeric structure with each monomer consisting of three distinct domains arranged along a curved 'spinal' alpha-helix. The N-terminal catalytic domain specifically recognizes the glutamate moiety of the substrate. The second domain is the NADPH-binding domain, and the third C-terminal domain is responsible for dimerization.</text>
</comment>
<feature type="domain" description="Tetrapyrrole biosynthesis glutamyl-tRNA reductase dimerisation" evidence="15">
    <location>
        <begin position="318"/>
        <end position="413"/>
    </location>
</feature>
<evidence type="ECO:0000256" key="8">
    <source>
        <dbReference type="ARBA" id="ARBA00068659"/>
    </source>
</evidence>
<dbReference type="OrthoDB" id="110209at2"/>
<comment type="subunit">
    <text evidence="9">Homodimer.</text>
</comment>
<accession>A0A857JCR6</accession>
<evidence type="ECO:0000259" key="15">
    <source>
        <dbReference type="Pfam" id="PF00745"/>
    </source>
</evidence>
<gene>
    <name evidence="9" type="primary">hemA</name>
    <name evidence="18" type="ORF">FX988_00023</name>
</gene>
<dbReference type="InterPro" id="IPR000343">
    <property type="entry name" value="4pyrrol_synth_GluRdtase"/>
</dbReference>
<comment type="function">
    <text evidence="9">Catalyzes the NADPH-dependent reduction of glutamyl-tRNA(Glu) to glutamate 1-semialdehyde (GSA).</text>
</comment>
<evidence type="ECO:0000256" key="3">
    <source>
        <dbReference type="ARBA" id="ARBA00012970"/>
    </source>
</evidence>
<organism evidence="18 19">
    <name type="scientific">Paraglaciecola mesophila</name>
    <dbReference type="NCBI Taxonomy" id="197222"/>
    <lineage>
        <taxon>Bacteria</taxon>
        <taxon>Pseudomonadati</taxon>
        <taxon>Pseudomonadota</taxon>
        <taxon>Gammaproteobacteria</taxon>
        <taxon>Alteromonadales</taxon>
        <taxon>Alteromonadaceae</taxon>
        <taxon>Paraglaciecola</taxon>
    </lineage>
</organism>
<dbReference type="GO" id="GO:0019353">
    <property type="term" value="P:protoporphyrinogen IX biosynthetic process from glutamate"/>
    <property type="evidence" value="ECO:0007669"/>
    <property type="project" value="TreeGrafter"/>
</dbReference>
<sequence length="423" mass="46477">MTLIAFGINHKTAPVELREKVAFSPDAMVEALKSLALNTGADESVIVSTCNRTEIYAQAENLTGAALTQWLAEFHQAKADELGINSYIYQQDEAIKHIMRVACGLDSLILGEPQILGQVKQAFVSAKDSGVIKSDFERLFQQTFSVAKRVRSETEIGSNAVSVAYASVQLAKHIFSSLKKSNVLLIGAGETIELVAKHMHEQGVESLSVANRTLARAEAIAKPLGANTLTLTQIPHHLKDADIVISSTASQLPILGKGLVERALKDRRHKPMFLVDLAVPRDIEAEVGELDDAYLYTVDDLQQIVEKNLESRQHAALQAEQMIDQQAQQYLQWRQGQTSIDVLRDFRQQSENQRDTLVAKALNQLADGKEAEQVIKELANKLTNSLIHAPTKALKKAAMQQDNKNMGLLQDALGLARANDSSK</sequence>
<feature type="binding site" evidence="9 11">
    <location>
        <begin position="112"/>
        <end position="114"/>
    </location>
    <ligand>
        <name>substrate</name>
    </ligand>
</feature>
<feature type="binding site" evidence="9 11">
    <location>
        <position position="118"/>
    </location>
    <ligand>
        <name>substrate</name>
    </ligand>
</feature>
<dbReference type="Pfam" id="PF05201">
    <property type="entry name" value="GlutR_N"/>
    <property type="match status" value="1"/>
</dbReference>
<evidence type="ECO:0000256" key="6">
    <source>
        <dbReference type="ARBA" id="ARBA00023244"/>
    </source>
</evidence>
<dbReference type="AlphaFoldDB" id="A0A857JCR6"/>
<feature type="domain" description="Glutamyl-tRNA reductase N-terminal" evidence="17">
    <location>
        <begin position="7"/>
        <end position="154"/>
    </location>
</feature>
<evidence type="ECO:0000256" key="5">
    <source>
        <dbReference type="ARBA" id="ARBA00023002"/>
    </source>
</evidence>
<feature type="binding site" evidence="9 12">
    <location>
        <begin position="187"/>
        <end position="192"/>
    </location>
    <ligand>
        <name>NADP(+)</name>
        <dbReference type="ChEBI" id="CHEBI:58349"/>
    </ligand>
</feature>
<proteinExistence type="inferred from homology"/>
<dbReference type="InterPro" id="IPR015896">
    <property type="entry name" value="4pyrrol_synth_GluRdtase_dimer"/>
</dbReference>
<evidence type="ECO:0000256" key="4">
    <source>
        <dbReference type="ARBA" id="ARBA00022857"/>
    </source>
</evidence>
<feature type="binding site" evidence="9 11">
    <location>
        <position position="107"/>
    </location>
    <ligand>
        <name>substrate</name>
    </ligand>
</feature>
<dbReference type="GO" id="GO:0008883">
    <property type="term" value="F:glutamyl-tRNA reductase activity"/>
    <property type="evidence" value="ECO:0007669"/>
    <property type="project" value="UniProtKB-UniRule"/>
</dbReference>
<dbReference type="EC" id="1.2.1.70" evidence="3 9"/>
<evidence type="ECO:0000256" key="11">
    <source>
        <dbReference type="PIRSR" id="PIRSR000445-2"/>
    </source>
</evidence>
<evidence type="ECO:0000256" key="1">
    <source>
        <dbReference type="ARBA" id="ARBA00005059"/>
    </source>
</evidence>
<protein>
    <recommendedName>
        <fullName evidence="8 9">Glutamyl-tRNA reductase</fullName>
        <shortName evidence="9">GluTR</shortName>
        <ecNumber evidence="3 9">1.2.1.70</ecNumber>
    </recommendedName>
</protein>
<evidence type="ECO:0000256" key="14">
    <source>
        <dbReference type="RuleBase" id="RU000584"/>
    </source>
</evidence>
<dbReference type="Gene3D" id="3.30.460.30">
    <property type="entry name" value="Glutamyl-tRNA reductase, N-terminal domain"/>
    <property type="match status" value="1"/>
</dbReference>
<feature type="domain" description="Quinate/shikimate 5-dehydrogenase/glutamyl-tRNA reductase" evidence="16">
    <location>
        <begin position="169"/>
        <end position="304"/>
    </location>
</feature>
<feature type="site" description="Important for activity" evidence="9 13">
    <location>
        <position position="97"/>
    </location>
</feature>
<evidence type="ECO:0000256" key="13">
    <source>
        <dbReference type="PIRSR" id="PIRSR000445-4"/>
    </source>
</evidence>
<keyword evidence="5 9" id="KW-0560">Oxidoreductase</keyword>
<keyword evidence="4 9" id="KW-0521">NADP</keyword>
<dbReference type="PROSITE" id="PS00747">
    <property type="entry name" value="GLUTR"/>
    <property type="match status" value="1"/>
</dbReference>
<evidence type="ECO:0000256" key="9">
    <source>
        <dbReference type="HAMAP-Rule" id="MF_00087"/>
    </source>
</evidence>
<dbReference type="PANTHER" id="PTHR43013:SF1">
    <property type="entry name" value="GLUTAMYL-TRNA REDUCTASE"/>
    <property type="match status" value="1"/>
</dbReference>
<evidence type="ECO:0000256" key="7">
    <source>
        <dbReference type="ARBA" id="ARBA00047464"/>
    </source>
</evidence>
<dbReference type="GO" id="GO:0050661">
    <property type="term" value="F:NADP binding"/>
    <property type="evidence" value="ECO:0007669"/>
    <property type="project" value="InterPro"/>
</dbReference>
<keyword evidence="19" id="KW-1185">Reference proteome</keyword>
<dbReference type="KEGG" id="pmes:FX988_00023"/>
<dbReference type="SUPFAM" id="SSF51735">
    <property type="entry name" value="NAD(P)-binding Rossmann-fold domains"/>
    <property type="match status" value="1"/>
</dbReference>
<dbReference type="PIRSF" id="PIRSF000445">
    <property type="entry name" value="4pyrrol_synth_GluRdtase"/>
    <property type="match status" value="1"/>
</dbReference>
<evidence type="ECO:0000256" key="2">
    <source>
        <dbReference type="ARBA" id="ARBA00005916"/>
    </source>
</evidence>
<dbReference type="EMBL" id="CP047656">
    <property type="protein sequence ID" value="QHJ09815.1"/>
    <property type="molecule type" value="Genomic_DNA"/>
</dbReference>
<feature type="binding site" evidence="9 11">
    <location>
        <begin position="49"/>
        <end position="52"/>
    </location>
    <ligand>
        <name>substrate</name>
    </ligand>
</feature>
<dbReference type="Pfam" id="PF00745">
    <property type="entry name" value="GlutR_dimer"/>
    <property type="match status" value="1"/>
</dbReference>
<dbReference type="Pfam" id="PF01488">
    <property type="entry name" value="Shikimate_DH"/>
    <property type="match status" value="1"/>
</dbReference>
<dbReference type="FunFam" id="3.40.50.720:FF:000031">
    <property type="entry name" value="Glutamyl-tRNA reductase"/>
    <property type="match status" value="1"/>
</dbReference>
<dbReference type="InterPro" id="IPR036453">
    <property type="entry name" value="GluRdtase_dimer_dom_sf"/>
</dbReference>
<dbReference type="HAMAP" id="MF_00087">
    <property type="entry name" value="Glu_tRNA_reductase"/>
    <property type="match status" value="1"/>
</dbReference>
<dbReference type="SUPFAM" id="SSF69075">
    <property type="entry name" value="Glutamyl tRNA-reductase dimerization domain"/>
    <property type="match status" value="1"/>
</dbReference>
<keyword evidence="6 9" id="KW-0627">Porphyrin biosynthesis</keyword>
<dbReference type="SUPFAM" id="SSF69742">
    <property type="entry name" value="Glutamyl tRNA-reductase catalytic, N-terminal domain"/>
    <property type="match status" value="1"/>
</dbReference>
<reference evidence="18 19" key="1">
    <citation type="submission" date="2019-12" db="EMBL/GenBank/DDBJ databases">
        <title>Genome sequencing and assembly of endphytes of Porphyra tenera.</title>
        <authorList>
            <person name="Park J.M."/>
            <person name="Shin R."/>
            <person name="Jo S.H."/>
        </authorList>
    </citation>
    <scope>NUCLEOTIDE SEQUENCE [LARGE SCALE GENOMIC DNA]</scope>
    <source>
        <strain evidence="18 19">GPM4</strain>
    </source>
</reference>
<dbReference type="InterPro" id="IPR018214">
    <property type="entry name" value="GluRdtase_CS"/>
</dbReference>
<comment type="catalytic activity">
    <reaction evidence="7 9 14">
        <text>(S)-4-amino-5-oxopentanoate + tRNA(Glu) + NADP(+) = L-glutamyl-tRNA(Glu) + NADPH + H(+)</text>
        <dbReference type="Rhea" id="RHEA:12344"/>
        <dbReference type="Rhea" id="RHEA-COMP:9663"/>
        <dbReference type="Rhea" id="RHEA-COMP:9680"/>
        <dbReference type="ChEBI" id="CHEBI:15378"/>
        <dbReference type="ChEBI" id="CHEBI:57501"/>
        <dbReference type="ChEBI" id="CHEBI:57783"/>
        <dbReference type="ChEBI" id="CHEBI:58349"/>
        <dbReference type="ChEBI" id="CHEBI:78442"/>
        <dbReference type="ChEBI" id="CHEBI:78520"/>
        <dbReference type="EC" id="1.2.1.70"/>
    </reaction>
</comment>
<comment type="similarity">
    <text evidence="2 9 14">Belongs to the glutamyl-tRNA reductase family.</text>
</comment>
<dbReference type="InterPro" id="IPR036343">
    <property type="entry name" value="GluRdtase_N_sf"/>
</dbReference>
<evidence type="ECO:0000313" key="18">
    <source>
        <dbReference type="EMBL" id="QHJ09815.1"/>
    </source>
</evidence>
<dbReference type="Gene3D" id="3.40.50.720">
    <property type="entry name" value="NAD(P)-binding Rossmann-like Domain"/>
    <property type="match status" value="1"/>
</dbReference>
<comment type="miscellaneous">
    <text evidence="9">During catalysis, the active site Cys acts as a nucleophile attacking the alpha-carbonyl group of tRNA-bound glutamate with the formation of a thioester intermediate between enzyme and glutamate, and the concomitant release of tRNA(Glu). The thioester intermediate is finally reduced by direct hydride transfer from NADPH, to form the product GSA.</text>
</comment>
<evidence type="ECO:0000256" key="10">
    <source>
        <dbReference type="PIRSR" id="PIRSR000445-1"/>
    </source>
</evidence>
<comment type="pathway">
    <text evidence="1 9 14">Porphyrin-containing compound metabolism; protoporphyrin-IX biosynthesis; 5-aminolevulinate from L-glutamyl-tRNA(Glu): step 1/2.</text>
</comment>